<dbReference type="RefSeq" id="WP_153728195.1">
    <property type="nucleotide sequence ID" value="NZ_WJNH01000004.1"/>
</dbReference>
<comment type="caution">
    <text evidence="2">The sequence shown here is derived from an EMBL/GenBank/DDBJ whole genome shotgun (WGS) entry which is preliminary data.</text>
</comment>
<keyword evidence="1" id="KW-1133">Transmembrane helix</keyword>
<protein>
    <submittedName>
        <fullName evidence="2">Uncharacterized protein</fullName>
    </submittedName>
</protein>
<dbReference type="EMBL" id="WJNH01000004">
    <property type="protein sequence ID" value="MRG86281.1"/>
    <property type="molecule type" value="Genomic_DNA"/>
</dbReference>
<accession>A0A6G1X5K6</accession>
<sequence length="111" mass="11876">MLKSESFAKDDGEHAEGGAVLANVSGLAAEVLSLNAELTTWPERSPGMLIIVVFSLMFSLLLLKFDNFAKDDGEDAKIGATFTNVSGLTAEVLLPNAELTTLPRQTSFNPF</sequence>
<gene>
    <name evidence="2" type="ORF">GH754_08065</name>
</gene>
<feature type="transmembrane region" description="Helical" evidence="1">
    <location>
        <begin position="45"/>
        <end position="63"/>
    </location>
</feature>
<organism evidence="2 3">
    <name type="scientific">Salinibacillus xinjiangensis</name>
    <dbReference type="NCBI Taxonomy" id="1229268"/>
    <lineage>
        <taxon>Bacteria</taxon>
        <taxon>Bacillati</taxon>
        <taxon>Bacillota</taxon>
        <taxon>Bacilli</taxon>
        <taxon>Bacillales</taxon>
        <taxon>Bacillaceae</taxon>
        <taxon>Salinibacillus</taxon>
    </lineage>
</organism>
<keyword evidence="1" id="KW-0812">Transmembrane</keyword>
<evidence type="ECO:0000313" key="3">
    <source>
        <dbReference type="Proteomes" id="UP000480185"/>
    </source>
</evidence>
<dbReference type="AlphaFoldDB" id="A0A6G1X5K6"/>
<keyword evidence="3" id="KW-1185">Reference proteome</keyword>
<proteinExistence type="predicted"/>
<evidence type="ECO:0000256" key="1">
    <source>
        <dbReference type="SAM" id="Phobius"/>
    </source>
</evidence>
<reference evidence="2 3" key="1">
    <citation type="submission" date="2019-11" db="EMBL/GenBank/DDBJ databases">
        <authorList>
            <person name="Li J."/>
        </authorList>
    </citation>
    <scope>NUCLEOTIDE SEQUENCE [LARGE SCALE GENOMIC DNA]</scope>
    <source>
        <strain evidence="2 3">J4</strain>
    </source>
</reference>
<dbReference type="Proteomes" id="UP000480185">
    <property type="component" value="Unassembled WGS sequence"/>
</dbReference>
<evidence type="ECO:0000313" key="2">
    <source>
        <dbReference type="EMBL" id="MRG86281.1"/>
    </source>
</evidence>
<name>A0A6G1X5K6_9BACI</name>
<keyword evidence="1" id="KW-0472">Membrane</keyword>